<dbReference type="Gene3D" id="3.40.960.10">
    <property type="entry name" value="VSR Endonuclease"/>
    <property type="match status" value="1"/>
</dbReference>
<dbReference type="Proteomes" id="UP000325122">
    <property type="component" value="Unassembled WGS sequence"/>
</dbReference>
<dbReference type="AlphaFoldDB" id="A0A5M6ZJK8"/>
<dbReference type="SUPFAM" id="SSF52980">
    <property type="entry name" value="Restriction endonuclease-like"/>
    <property type="match status" value="1"/>
</dbReference>
<evidence type="ECO:0000259" key="1">
    <source>
        <dbReference type="Pfam" id="PF04480"/>
    </source>
</evidence>
<sequence length="125" mass="14514">MARPKPIANARRLRRDMTRFERRLWSLLRQRPEGLKFRRQHPACGFIADFACVEARLIIELDGGQHADQQAADARRTAVLEANGWQVMRFWNLTLDEAPLMAADQIIETALTRIRAFQWEQASPD</sequence>
<dbReference type="PANTHER" id="PTHR38590">
    <property type="entry name" value="BLL0828 PROTEIN"/>
    <property type="match status" value="1"/>
</dbReference>
<dbReference type="InterPro" id="IPR011335">
    <property type="entry name" value="Restrct_endonuc-II-like"/>
</dbReference>
<protein>
    <submittedName>
        <fullName evidence="2">DUF559 domain-containing protein</fullName>
    </submittedName>
</protein>
<comment type="caution">
    <text evidence="2">The sequence shown here is derived from an EMBL/GenBank/DDBJ whole genome shotgun (WGS) entry which is preliminary data.</text>
</comment>
<proteinExistence type="predicted"/>
<dbReference type="RefSeq" id="WP_150022000.1">
    <property type="nucleotide sequence ID" value="NZ_VWOJ01000001.1"/>
</dbReference>
<dbReference type="InterPro" id="IPR007569">
    <property type="entry name" value="DUF559"/>
</dbReference>
<dbReference type="InterPro" id="IPR047216">
    <property type="entry name" value="Endonuclease_DUF559_bact"/>
</dbReference>
<keyword evidence="3" id="KW-1185">Reference proteome</keyword>
<gene>
    <name evidence="2" type="ORF">F1654_02955</name>
</gene>
<evidence type="ECO:0000313" key="3">
    <source>
        <dbReference type="Proteomes" id="UP000325122"/>
    </source>
</evidence>
<dbReference type="EMBL" id="VWOJ01000001">
    <property type="protein sequence ID" value="KAA5804969.1"/>
    <property type="molecule type" value="Genomic_DNA"/>
</dbReference>
<dbReference type="PANTHER" id="PTHR38590:SF1">
    <property type="entry name" value="BLL0828 PROTEIN"/>
    <property type="match status" value="1"/>
</dbReference>
<evidence type="ECO:0000313" key="2">
    <source>
        <dbReference type="EMBL" id="KAA5804969.1"/>
    </source>
</evidence>
<name>A0A5M6ZJK8_9PROT</name>
<organism evidence="2 3">
    <name type="scientific">Alkalicaulis satelles</name>
    <dbReference type="NCBI Taxonomy" id="2609175"/>
    <lineage>
        <taxon>Bacteria</taxon>
        <taxon>Pseudomonadati</taxon>
        <taxon>Pseudomonadota</taxon>
        <taxon>Alphaproteobacteria</taxon>
        <taxon>Maricaulales</taxon>
        <taxon>Maricaulaceae</taxon>
        <taxon>Alkalicaulis</taxon>
    </lineage>
</organism>
<feature type="domain" description="DUF559" evidence="1">
    <location>
        <begin position="8"/>
        <end position="108"/>
    </location>
</feature>
<reference evidence="2 3" key="1">
    <citation type="submission" date="2019-09" db="EMBL/GenBank/DDBJ databases">
        <authorList>
            <person name="Kevbrin V."/>
            <person name="Grouzdev D.S."/>
        </authorList>
    </citation>
    <scope>NUCLEOTIDE SEQUENCE [LARGE SCALE GENOMIC DNA]</scope>
    <source>
        <strain evidence="2 3">G-192</strain>
    </source>
</reference>
<dbReference type="Pfam" id="PF04480">
    <property type="entry name" value="DUF559"/>
    <property type="match status" value="1"/>
</dbReference>
<dbReference type="CDD" id="cd01038">
    <property type="entry name" value="Endonuclease_DUF559"/>
    <property type="match status" value="1"/>
</dbReference>
<accession>A0A5M6ZJK8</accession>